<gene>
    <name evidence="2" type="ORF">B296_00007987</name>
</gene>
<organism evidence="2 3">
    <name type="scientific">Ensete ventricosum</name>
    <name type="common">Abyssinian banana</name>
    <name type="synonym">Musa ensete</name>
    <dbReference type="NCBI Taxonomy" id="4639"/>
    <lineage>
        <taxon>Eukaryota</taxon>
        <taxon>Viridiplantae</taxon>
        <taxon>Streptophyta</taxon>
        <taxon>Embryophyta</taxon>
        <taxon>Tracheophyta</taxon>
        <taxon>Spermatophyta</taxon>
        <taxon>Magnoliopsida</taxon>
        <taxon>Liliopsida</taxon>
        <taxon>Zingiberales</taxon>
        <taxon>Musaceae</taxon>
        <taxon>Ensete</taxon>
    </lineage>
</organism>
<dbReference type="AlphaFoldDB" id="A0A427AIZ2"/>
<evidence type="ECO:0000313" key="2">
    <source>
        <dbReference type="EMBL" id="RRT76166.1"/>
    </source>
</evidence>
<proteinExistence type="predicted"/>
<name>A0A427AIZ2_ENSVE</name>
<evidence type="ECO:0000313" key="3">
    <source>
        <dbReference type="Proteomes" id="UP000287651"/>
    </source>
</evidence>
<comment type="caution">
    <text evidence="2">The sequence shown here is derived from an EMBL/GenBank/DDBJ whole genome shotgun (WGS) entry which is preliminary data.</text>
</comment>
<protein>
    <submittedName>
        <fullName evidence="2">Uncharacterized protein</fullName>
    </submittedName>
</protein>
<dbReference type="EMBL" id="AMZH03002274">
    <property type="protein sequence ID" value="RRT76166.1"/>
    <property type="molecule type" value="Genomic_DNA"/>
</dbReference>
<accession>A0A427AIZ2</accession>
<feature type="compositionally biased region" description="Polar residues" evidence="1">
    <location>
        <begin position="60"/>
        <end position="74"/>
    </location>
</feature>
<dbReference type="Proteomes" id="UP000287651">
    <property type="component" value="Unassembled WGS sequence"/>
</dbReference>
<feature type="region of interest" description="Disordered" evidence="1">
    <location>
        <begin position="44"/>
        <end position="77"/>
    </location>
</feature>
<reference evidence="2 3" key="1">
    <citation type="journal article" date="2014" name="Agronomy (Basel)">
        <title>A Draft Genome Sequence for Ensete ventricosum, the Drought-Tolerant Tree Against Hunger.</title>
        <authorList>
            <person name="Harrison J."/>
            <person name="Moore K.A."/>
            <person name="Paszkiewicz K."/>
            <person name="Jones T."/>
            <person name="Grant M."/>
            <person name="Ambacheew D."/>
            <person name="Muzemil S."/>
            <person name="Studholme D.J."/>
        </authorList>
    </citation>
    <scope>NUCLEOTIDE SEQUENCE [LARGE SCALE GENOMIC DNA]</scope>
</reference>
<sequence length="141" mass="15637">MNPSYPTIPPISIAVRRSEGLGRPIGRFAMHLHGWESLKRLIGKRRRPRSPHLARLLSRPNPNSDADTQTSSSAEEAATTIEGHGVYDVDWVSCPVCGRSIRGTNHKVNSHIGRLTSSCLVAFSLNGEVLPVFRHETWLFS</sequence>
<evidence type="ECO:0000256" key="1">
    <source>
        <dbReference type="SAM" id="MobiDB-lite"/>
    </source>
</evidence>